<dbReference type="SMART" id="SM01294">
    <property type="entry name" value="PKS_PP_betabranch"/>
    <property type="match status" value="1"/>
</dbReference>
<dbReference type="InterPro" id="IPR036291">
    <property type="entry name" value="NAD(P)-bd_dom_sf"/>
</dbReference>
<dbReference type="InterPro" id="IPR014031">
    <property type="entry name" value="Ketoacyl_synth_C"/>
</dbReference>
<dbReference type="InterPro" id="IPR036736">
    <property type="entry name" value="ACP-like_sf"/>
</dbReference>
<keyword evidence="3" id="KW-0808">Transferase</keyword>
<dbReference type="Pfam" id="PF08659">
    <property type="entry name" value="KR"/>
    <property type="match status" value="1"/>
</dbReference>
<keyword evidence="7" id="KW-1185">Reference proteome</keyword>
<dbReference type="SMART" id="SM00823">
    <property type="entry name" value="PKS_PP"/>
    <property type="match status" value="1"/>
</dbReference>
<dbReference type="Pfam" id="PF00109">
    <property type="entry name" value="ketoacyl-synt"/>
    <property type="match status" value="1"/>
</dbReference>
<dbReference type="Gene3D" id="1.10.1200.10">
    <property type="entry name" value="ACP-like"/>
    <property type="match status" value="1"/>
</dbReference>
<dbReference type="SUPFAM" id="SSF47336">
    <property type="entry name" value="ACP-like"/>
    <property type="match status" value="1"/>
</dbReference>
<dbReference type="InterPro" id="IPR013968">
    <property type="entry name" value="PKS_KR"/>
</dbReference>
<dbReference type="Pfam" id="PF00550">
    <property type="entry name" value="PP-binding"/>
    <property type="match status" value="1"/>
</dbReference>
<dbReference type="Gene3D" id="3.40.50.720">
    <property type="entry name" value="NAD(P)-binding Rossmann-like Domain"/>
    <property type="match status" value="1"/>
</dbReference>
<evidence type="ECO:0000313" key="7">
    <source>
        <dbReference type="Proteomes" id="UP001611415"/>
    </source>
</evidence>
<dbReference type="Pfam" id="PF02801">
    <property type="entry name" value="Ketoacyl-synt_C"/>
    <property type="match status" value="1"/>
</dbReference>
<keyword evidence="2" id="KW-0597">Phosphoprotein</keyword>
<dbReference type="SMART" id="SM00822">
    <property type="entry name" value="PKS_KR"/>
    <property type="match status" value="1"/>
</dbReference>
<gene>
    <name evidence="6" type="ORF">ACH49W_36710</name>
</gene>
<name>A0ABW7XCM5_9NOCA</name>
<organism evidence="6 7">
    <name type="scientific">Nocardia xishanensis</name>
    <dbReference type="NCBI Taxonomy" id="238964"/>
    <lineage>
        <taxon>Bacteria</taxon>
        <taxon>Bacillati</taxon>
        <taxon>Actinomycetota</taxon>
        <taxon>Actinomycetes</taxon>
        <taxon>Mycobacteriales</taxon>
        <taxon>Nocardiaceae</taxon>
        <taxon>Nocardia</taxon>
    </lineage>
</organism>
<dbReference type="Proteomes" id="UP001611415">
    <property type="component" value="Unassembled WGS sequence"/>
</dbReference>
<dbReference type="InterPro" id="IPR018201">
    <property type="entry name" value="Ketoacyl_synth_AS"/>
</dbReference>
<dbReference type="InterPro" id="IPR020806">
    <property type="entry name" value="PKS_PP-bd"/>
</dbReference>
<dbReference type="InterPro" id="IPR014030">
    <property type="entry name" value="Ketoacyl_synth_N"/>
</dbReference>
<dbReference type="PANTHER" id="PTHR43775">
    <property type="entry name" value="FATTY ACID SYNTHASE"/>
    <property type="match status" value="1"/>
</dbReference>
<dbReference type="Gene3D" id="3.40.47.10">
    <property type="match status" value="1"/>
</dbReference>
<dbReference type="InterPro" id="IPR009081">
    <property type="entry name" value="PP-bd_ACP"/>
</dbReference>
<proteinExistence type="predicted"/>
<dbReference type="PANTHER" id="PTHR43775:SF51">
    <property type="entry name" value="INACTIVE PHENOLPHTHIOCEROL SYNTHESIS POLYKETIDE SYNTHASE TYPE I PKS1-RELATED"/>
    <property type="match status" value="1"/>
</dbReference>
<keyword evidence="1" id="KW-0596">Phosphopantetheine</keyword>
<dbReference type="InterPro" id="IPR016039">
    <property type="entry name" value="Thiolase-like"/>
</dbReference>
<dbReference type="InterPro" id="IPR057326">
    <property type="entry name" value="KR_dom"/>
</dbReference>
<feature type="non-terminal residue" evidence="6">
    <location>
        <position position="573"/>
    </location>
</feature>
<dbReference type="SMART" id="SM00825">
    <property type="entry name" value="PKS_KS"/>
    <property type="match status" value="1"/>
</dbReference>
<evidence type="ECO:0000313" key="6">
    <source>
        <dbReference type="EMBL" id="MFI2478892.1"/>
    </source>
</evidence>
<dbReference type="RefSeq" id="WP_397096626.1">
    <property type="nucleotide sequence ID" value="NZ_JBIRYO010000092.1"/>
</dbReference>
<feature type="domain" description="Carrier" evidence="4">
    <location>
        <begin position="190"/>
        <end position="265"/>
    </location>
</feature>
<evidence type="ECO:0000259" key="5">
    <source>
        <dbReference type="PROSITE" id="PS52004"/>
    </source>
</evidence>
<dbReference type="EMBL" id="JBIRYO010000092">
    <property type="protein sequence ID" value="MFI2478892.1"/>
    <property type="molecule type" value="Genomic_DNA"/>
</dbReference>
<protein>
    <submittedName>
        <fullName evidence="6">Beta-ketoacyl synthase N-terminal-like domain-containing protein</fullName>
    </submittedName>
</protein>
<dbReference type="SUPFAM" id="SSF53901">
    <property type="entry name" value="Thiolase-like"/>
    <property type="match status" value="1"/>
</dbReference>
<dbReference type="CDD" id="cd00833">
    <property type="entry name" value="PKS"/>
    <property type="match status" value="1"/>
</dbReference>
<feature type="non-terminal residue" evidence="6">
    <location>
        <position position="1"/>
    </location>
</feature>
<accession>A0ABW7XCM5</accession>
<feature type="domain" description="Ketosynthase family 3 (KS3)" evidence="5">
    <location>
        <begin position="282"/>
        <end position="573"/>
    </location>
</feature>
<dbReference type="InterPro" id="IPR020841">
    <property type="entry name" value="PKS_Beta-ketoAc_synthase_dom"/>
</dbReference>
<evidence type="ECO:0000256" key="1">
    <source>
        <dbReference type="ARBA" id="ARBA00022450"/>
    </source>
</evidence>
<dbReference type="PROSITE" id="PS50075">
    <property type="entry name" value="CARRIER"/>
    <property type="match status" value="1"/>
</dbReference>
<dbReference type="PROSITE" id="PS00606">
    <property type="entry name" value="KS3_1"/>
    <property type="match status" value="1"/>
</dbReference>
<reference evidence="6 7" key="1">
    <citation type="submission" date="2024-10" db="EMBL/GenBank/DDBJ databases">
        <title>The Natural Products Discovery Center: Release of the First 8490 Sequenced Strains for Exploring Actinobacteria Biosynthetic Diversity.</title>
        <authorList>
            <person name="Kalkreuter E."/>
            <person name="Kautsar S.A."/>
            <person name="Yang D."/>
            <person name="Bader C.D."/>
            <person name="Teijaro C.N."/>
            <person name="Fluegel L."/>
            <person name="Davis C.M."/>
            <person name="Simpson J.R."/>
            <person name="Lauterbach L."/>
            <person name="Steele A.D."/>
            <person name="Gui C."/>
            <person name="Meng S."/>
            <person name="Li G."/>
            <person name="Viehrig K."/>
            <person name="Ye F."/>
            <person name="Su P."/>
            <person name="Kiefer A.F."/>
            <person name="Nichols A."/>
            <person name="Cepeda A.J."/>
            <person name="Yan W."/>
            <person name="Fan B."/>
            <person name="Jiang Y."/>
            <person name="Adhikari A."/>
            <person name="Zheng C.-J."/>
            <person name="Schuster L."/>
            <person name="Cowan T.M."/>
            <person name="Smanski M.J."/>
            <person name="Chevrette M.G."/>
            <person name="De Carvalho L.P.S."/>
            <person name="Shen B."/>
        </authorList>
    </citation>
    <scope>NUCLEOTIDE SEQUENCE [LARGE SCALE GENOMIC DNA]</scope>
    <source>
        <strain evidence="6 7">NPDC019275</strain>
    </source>
</reference>
<comment type="caution">
    <text evidence="6">The sequence shown here is derived from an EMBL/GenBank/DDBJ whole genome shotgun (WGS) entry which is preliminary data.</text>
</comment>
<dbReference type="SUPFAM" id="SSF51735">
    <property type="entry name" value="NAD(P)-binding Rossmann-fold domains"/>
    <property type="match status" value="1"/>
</dbReference>
<evidence type="ECO:0000256" key="2">
    <source>
        <dbReference type="ARBA" id="ARBA00022553"/>
    </source>
</evidence>
<evidence type="ECO:0000256" key="3">
    <source>
        <dbReference type="ARBA" id="ARBA00022679"/>
    </source>
</evidence>
<sequence length="573" mass="59517">FHMAGVIDDGAIASLTPARMDTVLGPKVDAALHLHELTRDLPLKAFVLFSSAAGAFGNAGQGNYAAANACLDALAVHRRASGRCGVSLAWGLWDGGMAGELSDVDRHRMSRTGMLPLSEEQGLALFDASTGIDSAAIVLARLDLDAMRGTGFAVPALLTGLIPQRRKASSGAATALRARLASTPDSERLGVLVEIVRGQVATILGHQNASAVEADRAFNELGFDSITAIEFRNALKAVTGLALPATLVFDYPTPQALAKYLAEEFSGTSRDIEVTASGAVDDEPIAVVGMACRYPGGVTSPEDLWELVRAGGDAISTLPVDRGWDINGLYDPEPGRTGKSYAREGGFLHTAADFDADFFGISPNEATMMDPQQRQLLETTWEALERAGVDPAVLRGSSTGVFTGVMYHDYAQGHGGNATGSLVSGRIAYTLGLEGPAVSVDTACSSSLVALHLAGQSLRSGECDLALAGGVAVMATPETFVEFSRQRGLSADGRCKSFADSADGVGWSEGAGVLVLERLSDARRNGHQVLAVIAGSAVNQDGASNGLTAPNGPSQRRVIRQALANAGVSPVDV</sequence>
<dbReference type="PROSITE" id="PS52004">
    <property type="entry name" value="KS3_2"/>
    <property type="match status" value="1"/>
</dbReference>
<evidence type="ECO:0000259" key="4">
    <source>
        <dbReference type="PROSITE" id="PS50075"/>
    </source>
</evidence>
<dbReference type="InterPro" id="IPR050091">
    <property type="entry name" value="PKS_NRPS_Biosynth_Enz"/>
</dbReference>